<protein>
    <submittedName>
        <fullName evidence="3">Uncharacterized protein</fullName>
    </submittedName>
</protein>
<dbReference type="Proteomes" id="UP000001964">
    <property type="component" value="Chromosome"/>
</dbReference>
<evidence type="ECO:0000256" key="1">
    <source>
        <dbReference type="SAM" id="MobiDB-lite"/>
    </source>
</evidence>
<sequence precursor="true">MKHSGMVLVATAALVLSQGVAVAQSHDGGSHYLPDLPDLSDLRSDSRRSVSSVNQPGNKDEAALAGGPDVSAAGNRQSETGSAETAADRKSGAQPDLVMTGGGKGSGSVPYHFHSGGSGYR</sequence>
<keyword evidence="4" id="KW-1185">Reference proteome</keyword>
<keyword evidence="2" id="KW-0732">Signal</keyword>
<feature type="chain" id="PRO_5004168437" evidence="2">
    <location>
        <begin position="24"/>
        <end position="121"/>
    </location>
</feature>
<evidence type="ECO:0000256" key="2">
    <source>
        <dbReference type="SAM" id="SignalP"/>
    </source>
</evidence>
<gene>
    <name evidence="3" type="ordered locus">Mmar10_0578</name>
</gene>
<dbReference type="STRING" id="394221.Mmar10_0578"/>
<evidence type="ECO:0000313" key="4">
    <source>
        <dbReference type="Proteomes" id="UP000001964"/>
    </source>
</evidence>
<feature type="compositionally biased region" description="Polar residues" evidence="1">
    <location>
        <begin position="74"/>
        <end position="83"/>
    </location>
</feature>
<proteinExistence type="predicted"/>
<accession>Q0AS66</accession>
<evidence type="ECO:0000313" key="3">
    <source>
        <dbReference type="EMBL" id="ABI64871.1"/>
    </source>
</evidence>
<dbReference type="KEGG" id="mmr:Mmar10_0578"/>
<reference evidence="3 4" key="1">
    <citation type="submission" date="2006-08" db="EMBL/GenBank/DDBJ databases">
        <title>Complete sequence of Maricaulis maris MCS10.</title>
        <authorList>
            <consortium name="US DOE Joint Genome Institute"/>
            <person name="Copeland A."/>
            <person name="Lucas S."/>
            <person name="Lapidus A."/>
            <person name="Barry K."/>
            <person name="Detter J.C."/>
            <person name="Glavina del Rio T."/>
            <person name="Hammon N."/>
            <person name="Israni S."/>
            <person name="Dalin E."/>
            <person name="Tice H."/>
            <person name="Pitluck S."/>
            <person name="Saunders E."/>
            <person name="Brettin T."/>
            <person name="Bruce D."/>
            <person name="Han C."/>
            <person name="Tapia R."/>
            <person name="Gilna P."/>
            <person name="Schmutz J."/>
            <person name="Larimer F."/>
            <person name="Land M."/>
            <person name="Hauser L."/>
            <person name="Kyrpides N."/>
            <person name="Mikhailova N."/>
            <person name="Viollier P."/>
            <person name="Stephens C."/>
            <person name="Richardson P."/>
        </authorList>
    </citation>
    <scope>NUCLEOTIDE SEQUENCE [LARGE SCALE GENOMIC DNA]</scope>
    <source>
        <strain evidence="3 4">MCS10</strain>
    </source>
</reference>
<dbReference type="EMBL" id="CP000449">
    <property type="protein sequence ID" value="ABI64871.1"/>
    <property type="molecule type" value="Genomic_DNA"/>
</dbReference>
<feature type="signal peptide" evidence="2">
    <location>
        <begin position="1"/>
        <end position="23"/>
    </location>
</feature>
<organism evidence="3 4">
    <name type="scientific">Maricaulis maris (strain MCS10)</name>
    <name type="common">Caulobacter maris</name>
    <dbReference type="NCBI Taxonomy" id="394221"/>
    <lineage>
        <taxon>Bacteria</taxon>
        <taxon>Pseudomonadati</taxon>
        <taxon>Pseudomonadota</taxon>
        <taxon>Alphaproteobacteria</taxon>
        <taxon>Maricaulales</taxon>
        <taxon>Maricaulaceae</taxon>
        <taxon>Maricaulis</taxon>
    </lineage>
</organism>
<feature type="region of interest" description="Disordered" evidence="1">
    <location>
        <begin position="25"/>
        <end position="121"/>
    </location>
</feature>
<dbReference type="AlphaFoldDB" id="Q0AS66"/>
<dbReference type="RefSeq" id="WP_011642518.1">
    <property type="nucleotide sequence ID" value="NC_008347.1"/>
</dbReference>
<dbReference type="HOGENOM" id="CLU_2035277_0_0_5"/>
<name>Q0AS66_MARMM</name>